<dbReference type="InterPro" id="IPR005467">
    <property type="entry name" value="His_kinase_dom"/>
</dbReference>
<dbReference type="Gene3D" id="1.10.287.130">
    <property type="match status" value="1"/>
</dbReference>
<dbReference type="SUPFAM" id="SSF47384">
    <property type="entry name" value="Homodimeric domain of signal transducing histidine kinase"/>
    <property type="match status" value="1"/>
</dbReference>
<evidence type="ECO:0000256" key="8">
    <source>
        <dbReference type="ARBA" id="ARBA00022989"/>
    </source>
</evidence>
<protein>
    <recommendedName>
        <fullName evidence="3">histidine kinase</fullName>
        <ecNumber evidence="3">2.7.13.3</ecNumber>
    </recommendedName>
</protein>
<evidence type="ECO:0000259" key="13">
    <source>
        <dbReference type="PROSITE" id="PS50109"/>
    </source>
</evidence>
<dbReference type="Proteomes" id="UP000637788">
    <property type="component" value="Unassembled WGS sequence"/>
</dbReference>
<keyword evidence="5" id="KW-0808">Transferase</keyword>
<evidence type="ECO:0000256" key="9">
    <source>
        <dbReference type="ARBA" id="ARBA00023012"/>
    </source>
</evidence>
<dbReference type="Gene3D" id="3.30.565.10">
    <property type="entry name" value="Histidine kinase-like ATPase, C-terminal domain"/>
    <property type="match status" value="1"/>
</dbReference>
<dbReference type="InterPro" id="IPR050428">
    <property type="entry name" value="TCS_sensor_his_kinase"/>
</dbReference>
<dbReference type="SMART" id="SM00304">
    <property type="entry name" value="HAMP"/>
    <property type="match status" value="1"/>
</dbReference>
<keyword evidence="16" id="KW-1185">Reference proteome</keyword>
<accession>A0A917V9H5</accession>
<feature type="domain" description="Histidine kinase" evidence="13">
    <location>
        <begin position="311"/>
        <end position="536"/>
    </location>
</feature>
<dbReference type="InterPro" id="IPR004358">
    <property type="entry name" value="Sig_transdc_His_kin-like_C"/>
</dbReference>
<evidence type="ECO:0000256" key="11">
    <source>
        <dbReference type="SAM" id="MobiDB-lite"/>
    </source>
</evidence>
<dbReference type="EMBL" id="BMPQ01000002">
    <property type="protein sequence ID" value="GGK54067.1"/>
    <property type="molecule type" value="Genomic_DNA"/>
</dbReference>
<evidence type="ECO:0000256" key="7">
    <source>
        <dbReference type="ARBA" id="ARBA00022777"/>
    </source>
</evidence>
<evidence type="ECO:0000256" key="2">
    <source>
        <dbReference type="ARBA" id="ARBA00004236"/>
    </source>
</evidence>
<evidence type="ECO:0000256" key="1">
    <source>
        <dbReference type="ARBA" id="ARBA00000085"/>
    </source>
</evidence>
<dbReference type="AlphaFoldDB" id="A0A917V9H5"/>
<dbReference type="SUPFAM" id="SSF55874">
    <property type="entry name" value="ATPase domain of HSP90 chaperone/DNA topoisomerase II/histidine kinase"/>
    <property type="match status" value="1"/>
</dbReference>
<evidence type="ECO:0000313" key="16">
    <source>
        <dbReference type="Proteomes" id="UP000637788"/>
    </source>
</evidence>
<dbReference type="InterPro" id="IPR003661">
    <property type="entry name" value="HisK_dim/P_dom"/>
</dbReference>
<evidence type="ECO:0000256" key="3">
    <source>
        <dbReference type="ARBA" id="ARBA00012438"/>
    </source>
</evidence>
<dbReference type="Pfam" id="PF00512">
    <property type="entry name" value="HisKA"/>
    <property type="match status" value="1"/>
</dbReference>
<feature type="domain" description="HAMP" evidence="14">
    <location>
        <begin position="242"/>
        <end position="296"/>
    </location>
</feature>
<dbReference type="PANTHER" id="PTHR45436">
    <property type="entry name" value="SENSOR HISTIDINE KINASE YKOH"/>
    <property type="match status" value="1"/>
</dbReference>
<dbReference type="SMART" id="SM00388">
    <property type="entry name" value="HisKA"/>
    <property type="match status" value="1"/>
</dbReference>
<dbReference type="RefSeq" id="WP_189320885.1">
    <property type="nucleotide sequence ID" value="NZ_BMPQ01000002.1"/>
</dbReference>
<keyword evidence="7 15" id="KW-0418">Kinase</keyword>
<dbReference type="Pfam" id="PF02518">
    <property type="entry name" value="HATPase_c"/>
    <property type="match status" value="1"/>
</dbReference>
<dbReference type="InterPro" id="IPR003594">
    <property type="entry name" value="HATPase_dom"/>
</dbReference>
<proteinExistence type="predicted"/>
<name>A0A917V9H5_9ACTN</name>
<feature type="region of interest" description="Disordered" evidence="11">
    <location>
        <begin position="403"/>
        <end position="423"/>
    </location>
</feature>
<keyword evidence="9" id="KW-0902">Two-component regulatory system</keyword>
<evidence type="ECO:0000256" key="6">
    <source>
        <dbReference type="ARBA" id="ARBA00022692"/>
    </source>
</evidence>
<reference evidence="15" key="1">
    <citation type="journal article" date="2014" name="Int. J. Syst. Evol. Microbiol.">
        <title>Complete genome sequence of Corynebacterium casei LMG S-19264T (=DSM 44701T), isolated from a smear-ripened cheese.</title>
        <authorList>
            <consortium name="US DOE Joint Genome Institute (JGI-PGF)"/>
            <person name="Walter F."/>
            <person name="Albersmeier A."/>
            <person name="Kalinowski J."/>
            <person name="Ruckert C."/>
        </authorList>
    </citation>
    <scope>NUCLEOTIDE SEQUENCE</scope>
    <source>
        <strain evidence="15">JCM 3035</strain>
    </source>
</reference>
<dbReference type="PRINTS" id="PR00344">
    <property type="entry name" value="BCTRLSENSOR"/>
</dbReference>
<comment type="subcellular location">
    <subcellularLocation>
        <location evidence="2">Cell membrane</location>
    </subcellularLocation>
</comment>
<dbReference type="CDD" id="cd00082">
    <property type="entry name" value="HisKA"/>
    <property type="match status" value="1"/>
</dbReference>
<dbReference type="PROSITE" id="PS50109">
    <property type="entry name" value="HIS_KIN"/>
    <property type="match status" value="1"/>
</dbReference>
<dbReference type="EC" id="2.7.13.3" evidence="3"/>
<keyword evidence="10 12" id="KW-0472">Membrane</keyword>
<keyword evidence="8 12" id="KW-1133">Transmembrane helix</keyword>
<keyword evidence="6 12" id="KW-0812">Transmembrane</keyword>
<dbReference type="CDD" id="cd00075">
    <property type="entry name" value="HATPase"/>
    <property type="match status" value="1"/>
</dbReference>
<sequence length="536" mass="55866">MLASAVDVRTDGADGLVVTGLEAAVSASPVRGPGRRLSLRGPGGRLSLRGRLVIISLLLLVVALLGSNALLVALLQRSLVHQLDGRLHTAARVAARLPDLSGTPGDTAPQVRDTVERELTGDVHLAYLDSDGRVQRVLRPATASAPELPTLDAAAVDARSGHPFEAPAENGGAAWRVIVVSVTAPDGERQEQRAGAVQGGSVVVAGSLAQVDATIRQLGVRVLVIDSLVLALLGGVGWFAVRAGLRPLRRIETTAAAIAAGDLSRRVPKPASTRTELGRLSAALNGMLDRIEAGDAARAATAERMRRFTADASHELRTPLFGIKGFTELYRMGGMPERTDVDAAMSRIEREAARLVRLVEDLLLLARLDEDAAGADLPLRLTPMDLRTLAADALHDLRALNPGRPVSLTGPGGGPPGGAPVLGDEARLRQVTSNLVGNAIAHTPPGTPVRIGVGAQDGLAVLELSDEGPGMSLEQAARAFDRFYRADNARGRAEGGGAGLGLSIVDSLVTAHHGRMEINTTPGAGATFRMLLPLHP</sequence>
<evidence type="ECO:0000256" key="10">
    <source>
        <dbReference type="ARBA" id="ARBA00023136"/>
    </source>
</evidence>
<evidence type="ECO:0000259" key="14">
    <source>
        <dbReference type="PROSITE" id="PS50885"/>
    </source>
</evidence>
<dbReference type="Gene3D" id="6.10.340.10">
    <property type="match status" value="1"/>
</dbReference>
<dbReference type="InterPro" id="IPR003660">
    <property type="entry name" value="HAMP_dom"/>
</dbReference>
<evidence type="ECO:0000256" key="5">
    <source>
        <dbReference type="ARBA" id="ARBA00022679"/>
    </source>
</evidence>
<gene>
    <name evidence="15" type="ORF">GCM10010094_13190</name>
</gene>
<dbReference type="PROSITE" id="PS50885">
    <property type="entry name" value="HAMP"/>
    <property type="match status" value="1"/>
</dbReference>
<feature type="transmembrane region" description="Helical" evidence="12">
    <location>
        <begin position="52"/>
        <end position="75"/>
    </location>
</feature>
<dbReference type="InterPro" id="IPR036890">
    <property type="entry name" value="HATPase_C_sf"/>
</dbReference>
<evidence type="ECO:0000313" key="15">
    <source>
        <dbReference type="EMBL" id="GGK54067.1"/>
    </source>
</evidence>
<evidence type="ECO:0000256" key="12">
    <source>
        <dbReference type="SAM" id="Phobius"/>
    </source>
</evidence>
<organism evidence="15 16">
    <name type="scientific">Streptomyces flaveus</name>
    <dbReference type="NCBI Taxonomy" id="66370"/>
    <lineage>
        <taxon>Bacteria</taxon>
        <taxon>Bacillati</taxon>
        <taxon>Actinomycetota</taxon>
        <taxon>Actinomycetes</taxon>
        <taxon>Kitasatosporales</taxon>
        <taxon>Streptomycetaceae</taxon>
        <taxon>Streptomyces</taxon>
        <taxon>Streptomyces aurantiacus group</taxon>
    </lineage>
</organism>
<comment type="catalytic activity">
    <reaction evidence="1">
        <text>ATP + protein L-histidine = ADP + protein N-phospho-L-histidine.</text>
        <dbReference type="EC" id="2.7.13.3"/>
    </reaction>
</comment>
<keyword evidence="4" id="KW-0597">Phosphoprotein</keyword>
<dbReference type="GO" id="GO:0000155">
    <property type="term" value="F:phosphorelay sensor kinase activity"/>
    <property type="evidence" value="ECO:0007669"/>
    <property type="project" value="InterPro"/>
</dbReference>
<comment type="caution">
    <text evidence="15">The sequence shown here is derived from an EMBL/GenBank/DDBJ whole genome shotgun (WGS) entry which is preliminary data.</text>
</comment>
<dbReference type="PANTHER" id="PTHR45436:SF5">
    <property type="entry name" value="SENSOR HISTIDINE KINASE TRCS"/>
    <property type="match status" value="1"/>
</dbReference>
<reference evidence="15" key="2">
    <citation type="submission" date="2020-09" db="EMBL/GenBank/DDBJ databases">
        <authorList>
            <person name="Sun Q."/>
            <person name="Ohkuma M."/>
        </authorList>
    </citation>
    <scope>NUCLEOTIDE SEQUENCE</scope>
    <source>
        <strain evidence="15">JCM 3035</strain>
    </source>
</reference>
<evidence type="ECO:0000256" key="4">
    <source>
        <dbReference type="ARBA" id="ARBA00022553"/>
    </source>
</evidence>
<dbReference type="GO" id="GO:0005886">
    <property type="term" value="C:plasma membrane"/>
    <property type="evidence" value="ECO:0007669"/>
    <property type="project" value="UniProtKB-SubCell"/>
</dbReference>
<dbReference type="FunFam" id="1.10.287.130:FF:000001">
    <property type="entry name" value="Two-component sensor histidine kinase"/>
    <property type="match status" value="1"/>
</dbReference>
<dbReference type="SMART" id="SM00387">
    <property type="entry name" value="HATPase_c"/>
    <property type="match status" value="1"/>
</dbReference>
<dbReference type="SUPFAM" id="SSF158472">
    <property type="entry name" value="HAMP domain-like"/>
    <property type="match status" value="1"/>
</dbReference>
<feature type="transmembrane region" description="Helical" evidence="12">
    <location>
        <begin position="218"/>
        <end position="241"/>
    </location>
</feature>
<dbReference type="Pfam" id="PF00672">
    <property type="entry name" value="HAMP"/>
    <property type="match status" value="1"/>
</dbReference>
<dbReference type="InterPro" id="IPR036097">
    <property type="entry name" value="HisK_dim/P_sf"/>
</dbReference>
<dbReference type="CDD" id="cd06225">
    <property type="entry name" value="HAMP"/>
    <property type="match status" value="1"/>
</dbReference>